<sequence length="69" mass="8119">MLCSTRILFILRKELTLNEQKLEDSLCLPARETVEKTKEDNREVEENMVLQEDVLLQLLESHPKSVKNH</sequence>
<evidence type="ECO:0000313" key="2">
    <source>
        <dbReference type="Proteomes" id="UP000618460"/>
    </source>
</evidence>
<evidence type="ECO:0000313" key="1">
    <source>
        <dbReference type="EMBL" id="GGM23482.1"/>
    </source>
</evidence>
<organism evidence="1 2">
    <name type="scientific">Paraliobacillus quinghaiensis</name>
    <dbReference type="NCBI Taxonomy" id="470815"/>
    <lineage>
        <taxon>Bacteria</taxon>
        <taxon>Bacillati</taxon>
        <taxon>Bacillota</taxon>
        <taxon>Bacilli</taxon>
        <taxon>Bacillales</taxon>
        <taxon>Bacillaceae</taxon>
        <taxon>Paraliobacillus</taxon>
    </lineage>
</organism>
<reference evidence="1" key="2">
    <citation type="submission" date="2020-09" db="EMBL/GenBank/DDBJ databases">
        <authorList>
            <person name="Sun Q."/>
            <person name="Zhou Y."/>
        </authorList>
    </citation>
    <scope>NUCLEOTIDE SEQUENCE</scope>
    <source>
        <strain evidence="1">CGMCC 1.6333</strain>
    </source>
</reference>
<proteinExistence type="predicted"/>
<name>A0A917TJW2_9BACI</name>
<comment type="caution">
    <text evidence="1">The sequence shown here is derived from an EMBL/GenBank/DDBJ whole genome shotgun (WGS) entry which is preliminary data.</text>
</comment>
<dbReference type="EMBL" id="BMLG01000001">
    <property type="protein sequence ID" value="GGM23482.1"/>
    <property type="molecule type" value="Genomic_DNA"/>
</dbReference>
<protein>
    <submittedName>
        <fullName evidence="1">Uncharacterized protein</fullName>
    </submittedName>
</protein>
<keyword evidence="2" id="KW-1185">Reference proteome</keyword>
<dbReference type="Proteomes" id="UP000618460">
    <property type="component" value="Unassembled WGS sequence"/>
</dbReference>
<reference evidence="1" key="1">
    <citation type="journal article" date="2014" name="Int. J. Syst. Evol. Microbiol.">
        <title>Complete genome sequence of Corynebacterium casei LMG S-19264T (=DSM 44701T), isolated from a smear-ripened cheese.</title>
        <authorList>
            <consortium name="US DOE Joint Genome Institute (JGI-PGF)"/>
            <person name="Walter F."/>
            <person name="Albersmeier A."/>
            <person name="Kalinowski J."/>
            <person name="Ruckert C."/>
        </authorList>
    </citation>
    <scope>NUCLEOTIDE SEQUENCE</scope>
    <source>
        <strain evidence="1">CGMCC 1.6333</strain>
    </source>
</reference>
<gene>
    <name evidence="1" type="ORF">GCM10011351_06580</name>
</gene>
<accession>A0A917TJW2</accession>
<dbReference type="AlphaFoldDB" id="A0A917TJW2"/>